<dbReference type="KEGG" id="bmed:GYM46_13230"/>
<dbReference type="InterPro" id="IPR038444">
    <property type="entry name" value="DUF465_sf"/>
</dbReference>
<accession>A0A6G7EJN1</accession>
<name>A0A6G7EJN1_9CAUL</name>
<dbReference type="EMBL" id="UXHF01000126">
    <property type="protein sequence ID" value="VDC48882.1"/>
    <property type="molecule type" value="Genomic_DNA"/>
</dbReference>
<gene>
    <name evidence="2" type="ORF">BREV_BREV_03370</name>
    <name evidence="1" type="ORF">GYM46_13230</name>
</gene>
<dbReference type="Pfam" id="PF04325">
    <property type="entry name" value="DUF465"/>
    <property type="match status" value="1"/>
</dbReference>
<protein>
    <submittedName>
        <fullName evidence="1">DUF465 domain-containing protein</fullName>
    </submittedName>
</protein>
<evidence type="ECO:0000313" key="4">
    <source>
        <dbReference type="Proteomes" id="UP000501325"/>
    </source>
</evidence>
<organism evidence="2 3">
    <name type="scientific">Brevundimonas mediterranea</name>
    <dbReference type="NCBI Taxonomy" id="74329"/>
    <lineage>
        <taxon>Bacteria</taxon>
        <taxon>Pseudomonadati</taxon>
        <taxon>Pseudomonadota</taxon>
        <taxon>Alphaproteobacteria</taxon>
        <taxon>Caulobacterales</taxon>
        <taxon>Caulobacteraceae</taxon>
        <taxon>Brevundimonas</taxon>
    </lineage>
</organism>
<dbReference type="Gene3D" id="6.10.280.50">
    <property type="match status" value="1"/>
</dbReference>
<proteinExistence type="predicted"/>
<sequence length="74" mass="8321">MNDDVPEYSEEEAALHARVKLLRLEHSDLSASIDALTEAAVPDQLMIARLKRKKLAIKDEIVKIEDQILPDIIA</sequence>
<dbReference type="AlphaFoldDB" id="A0A6G7EJN1"/>
<keyword evidence="3" id="KW-1185">Reference proteome</keyword>
<reference evidence="2 3" key="1">
    <citation type="submission" date="2018-11" db="EMBL/GenBank/DDBJ databases">
        <authorList>
            <person name="Peiro R."/>
            <person name="Begona"/>
            <person name="Cbmso G."/>
            <person name="Lopez M."/>
            <person name="Gonzalez S."/>
            <person name="Sacristan E."/>
            <person name="Castillo E."/>
        </authorList>
    </citation>
    <scope>NUCLEOTIDE SEQUENCE [LARGE SCALE GENOMIC DNA]</scope>
    <source>
        <strain evidence="2">Brev_genome</strain>
    </source>
</reference>
<evidence type="ECO:0000313" key="2">
    <source>
        <dbReference type="EMBL" id="VDC48882.1"/>
    </source>
</evidence>
<evidence type="ECO:0000313" key="3">
    <source>
        <dbReference type="Proteomes" id="UP000289220"/>
    </source>
</evidence>
<dbReference type="EMBL" id="CP048751">
    <property type="protein sequence ID" value="QIH73825.1"/>
    <property type="molecule type" value="Genomic_DNA"/>
</dbReference>
<evidence type="ECO:0000313" key="1">
    <source>
        <dbReference type="EMBL" id="QIH73825.1"/>
    </source>
</evidence>
<dbReference type="InterPro" id="IPR007420">
    <property type="entry name" value="DUF465"/>
</dbReference>
<reference evidence="1 4" key="2">
    <citation type="submission" date="2020-01" db="EMBL/GenBank/DDBJ databases">
        <authorList>
            <person name="Wang S."/>
        </authorList>
    </citation>
    <scope>NUCLEOTIDE SEQUENCE [LARGE SCALE GENOMIC DNA]</scope>
    <source>
        <strain evidence="1 4">D151-2-6</strain>
    </source>
</reference>
<dbReference type="Proteomes" id="UP000501325">
    <property type="component" value="Chromosome"/>
</dbReference>
<dbReference type="Proteomes" id="UP000289220">
    <property type="component" value="Unassembled WGS sequence"/>
</dbReference>
<dbReference type="RefSeq" id="WP_008264154.1">
    <property type="nucleotide sequence ID" value="NZ_CP048751.1"/>
</dbReference>